<dbReference type="PANTHER" id="PTHR35789">
    <property type="entry name" value="SPORE GERMINATION PROTEIN B3"/>
    <property type="match status" value="1"/>
</dbReference>
<keyword evidence="7" id="KW-0449">Lipoprotein</keyword>
<evidence type="ECO:0000256" key="5">
    <source>
        <dbReference type="ARBA" id="ARBA00023136"/>
    </source>
</evidence>
<dbReference type="GO" id="GO:0009847">
    <property type="term" value="P:spore germination"/>
    <property type="evidence" value="ECO:0007669"/>
    <property type="project" value="InterPro"/>
</dbReference>
<dbReference type="InterPro" id="IPR008844">
    <property type="entry name" value="Spore_GerAC-like"/>
</dbReference>
<evidence type="ECO:0000256" key="6">
    <source>
        <dbReference type="ARBA" id="ARBA00023139"/>
    </source>
</evidence>
<name>A0A2W1L2I2_9BACL</name>
<dbReference type="Pfam" id="PF05504">
    <property type="entry name" value="Spore_GerAC"/>
    <property type="match status" value="1"/>
</dbReference>
<accession>A0A2W1L2I2</accession>
<reference evidence="10 11" key="1">
    <citation type="submission" date="2018-06" db="EMBL/GenBank/DDBJ databases">
        <title>Paenibacillus imtechensis sp. nov.</title>
        <authorList>
            <person name="Pinnaka A.K."/>
            <person name="Singh H."/>
            <person name="Kaur M."/>
        </authorList>
    </citation>
    <scope>NUCLEOTIDE SEQUENCE [LARGE SCALE GENOMIC DNA]</scope>
    <source>
        <strain evidence="10 11">SMB1</strain>
    </source>
</reference>
<dbReference type="AlphaFoldDB" id="A0A2W1L2I2"/>
<dbReference type="InterPro" id="IPR046953">
    <property type="entry name" value="Spore_GerAC-like_C"/>
</dbReference>
<dbReference type="GO" id="GO:0016020">
    <property type="term" value="C:membrane"/>
    <property type="evidence" value="ECO:0007669"/>
    <property type="project" value="UniProtKB-SubCell"/>
</dbReference>
<evidence type="ECO:0000259" key="8">
    <source>
        <dbReference type="Pfam" id="PF05504"/>
    </source>
</evidence>
<keyword evidence="6" id="KW-0564">Palmitate</keyword>
<comment type="similarity">
    <text evidence="2">Belongs to the GerABKC lipoprotein family.</text>
</comment>
<dbReference type="Gene3D" id="3.30.300.210">
    <property type="entry name" value="Nutrient germinant receptor protein C, domain 3"/>
    <property type="match status" value="1"/>
</dbReference>
<evidence type="ECO:0000313" key="10">
    <source>
        <dbReference type="EMBL" id="PZD94188.1"/>
    </source>
</evidence>
<organism evidence="10 11">
    <name type="scientific">Paenibacillus sambharensis</name>
    <dbReference type="NCBI Taxonomy" id="1803190"/>
    <lineage>
        <taxon>Bacteria</taxon>
        <taxon>Bacillati</taxon>
        <taxon>Bacillota</taxon>
        <taxon>Bacilli</taxon>
        <taxon>Bacillales</taxon>
        <taxon>Paenibacillaceae</taxon>
        <taxon>Paenibacillus</taxon>
    </lineage>
</organism>
<evidence type="ECO:0000256" key="4">
    <source>
        <dbReference type="ARBA" id="ARBA00022729"/>
    </source>
</evidence>
<dbReference type="NCBIfam" id="TIGR02887">
    <property type="entry name" value="spore_ger_x_C"/>
    <property type="match status" value="1"/>
</dbReference>
<dbReference type="Proteomes" id="UP000249522">
    <property type="component" value="Unassembled WGS sequence"/>
</dbReference>
<dbReference type="EMBL" id="QKRB01000054">
    <property type="protein sequence ID" value="PZD94188.1"/>
    <property type="molecule type" value="Genomic_DNA"/>
</dbReference>
<dbReference type="PANTHER" id="PTHR35789:SF1">
    <property type="entry name" value="SPORE GERMINATION PROTEIN B3"/>
    <property type="match status" value="1"/>
</dbReference>
<evidence type="ECO:0000313" key="11">
    <source>
        <dbReference type="Proteomes" id="UP000249522"/>
    </source>
</evidence>
<keyword evidence="3" id="KW-0309">Germination</keyword>
<dbReference type="OrthoDB" id="9816067at2"/>
<dbReference type="Pfam" id="PF25198">
    <property type="entry name" value="Spore_GerAC_N"/>
    <property type="match status" value="1"/>
</dbReference>
<dbReference type="InterPro" id="IPR038501">
    <property type="entry name" value="Spore_GerAC_C_sf"/>
</dbReference>
<keyword evidence="11" id="KW-1185">Reference proteome</keyword>
<sequence>MIRRLVLLPVLILSLLCQTGCWDRREVNEMSVVTGMAIDAGEIKKYKLTVEVINSPELNQKKGGTAAPAIVYWREGDTIAELAQKMNTGMTRELIFSHMRLLVISLDVAREGLFDFFDYMERSREVRNDFEIVLARKSSAADVLQITYPVQKVPSMKLNTQMQTLKEEWGGDPDIRLEDMVISLMSPGREPIMSIVRIRGSSEQGKSTGNMEKVSPDAFVFVDGLGVFREDKYVGSLPVEDIPYVLLADNKLKQTVISAACKEGVKEKFTVDLKETGAKIKMSVKNDIPQIELSVEVEGQLDGTECPDDLSKKNIYQSYESRIETVLAQRLKSVIERVQSKYGSDIFGFGEEMNRQHHSYFKKVKGRWNVLFSKAAVSVKVNAKLRRAGLVTNTFKAVQKKEG</sequence>
<dbReference type="InterPro" id="IPR057336">
    <property type="entry name" value="GerAC_N"/>
</dbReference>
<evidence type="ECO:0000256" key="2">
    <source>
        <dbReference type="ARBA" id="ARBA00007886"/>
    </source>
</evidence>
<proteinExistence type="inferred from homology"/>
<evidence type="ECO:0000256" key="1">
    <source>
        <dbReference type="ARBA" id="ARBA00004635"/>
    </source>
</evidence>
<feature type="domain" description="Spore germination protein N-terminal" evidence="9">
    <location>
        <begin position="23"/>
        <end position="198"/>
    </location>
</feature>
<evidence type="ECO:0000256" key="7">
    <source>
        <dbReference type="ARBA" id="ARBA00023288"/>
    </source>
</evidence>
<keyword evidence="4" id="KW-0732">Signal</keyword>
<evidence type="ECO:0000259" key="9">
    <source>
        <dbReference type="Pfam" id="PF25198"/>
    </source>
</evidence>
<gene>
    <name evidence="10" type="ORF">DNH61_19795</name>
</gene>
<protein>
    <submittedName>
        <fullName evidence="10">Ger(X)C family spore germination protein</fullName>
    </submittedName>
</protein>
<dbReference type="RefSeq" id="WP_111148551.1">
    <property type="nucleotide sequence ID" value="NZ_QKRB01000054.1"/>
</dbReference>
<feature type="domain" description="Spore germination GerAC-like C-terminal" evidence="8">
    <location>
        <begin position="223"/>
        <end position="389"/>
    </location>
</feature>
<comment type="subcellular location">
    <subcellularLocation>
        <location evidence="1">Membrane</location>
        <topology evidence="1">Lipid-anchor</topology>
    </subcellularLocation>
</comment>
<keyword evidence="5" id="KW-0472">Membrane</keyword>
<evidence type="ECO:0000256" key="3">
    <source>
        <dbReference type="ARBA" id="ARBA00022544"/>
    </source>
</evidence>
<comment type="caution">
    <text evidence="10">The sequence shown here is derived from an EMBL/GenBank/DDBJ whole genome shotgun (WGS) entry which is preliminary data.</text>
</comment>